<feature type="domain" description="PDEase" evidence="4">
    <location>
        <begin position="44"/>
        <end position="420"/>
    </location>
</feature>
<name>A0AAD4M5A3_9AGAM</name>
<evidence type="ECO:0000256" key="2">
    <source>
        <dbReference type="ARBA" id="ARBA00022801"/>
    </source>
</evidence>
<comment type="caution">
    <text evidence="5">The sequence shown here is derived from an EMBL/GenBank/DDBJ whole genome shotgun (WGS) entry which is preliminary data.</text>
</comment>
<comment type="cofactor">
    <cofactor evidence="3">
        <name>a divalent metal cation</name>
        <dbReference type="ChEBI" id="CHEBI:60240"/>
    </cofactor>
    <text evidence="3">Binds 2 divalent metal cations per subunit. Site 1 may preferentially bind zinc ions, while site 2 has a preference for magnesium and/or manganese ions.</text>
</comment>
<evidence type="ECO:0000256" key="3">
    <source>
        <dbReference type="RuleBase" id="RU363067"/>
    </source>
</evidence>
<accession>A0AAD4M5A3</accession>
<dbReference type="InterPro" id="IPR002073">
    <property type="entry name" value="PDEase_catalytic_dom"/>
</dbReference>
<gene>
    <name evidence="5" type="ORF">B0F90DRAFT_1630174</name>
</gene>
<dbReference type="InterPro" id="IPR003607">
    <property type="entry name" value="HD/PDEase_dom"/>
</dbReference>
<keyword evidence="6" id="KW-1185">Reference proteome</keyword>
<dbReference type="InterPro" id="IPR023174">
    <property type="entry name" value="PDEase_CS"/>
</dbReference>
<dbReference type="SUPFAM" id="SSF109604">
    <property type="entry name" value="HD-domain/PDEase-like"/>
    <property type="match status" value="1"/>
</dbReference>
<proteinExistence type="inferred from homology"/>
<dbReference type="Proteomes" id="UP001203297">
    <property type="component" value="Unassembled WGS sequence"/>
</dbReference>
<reference evidence="5" key="1">
    <citation type="journal article" date="2022" name="New Phytol.">
        <title>Evolutionary transition to the ectomycorrhizal habit in the genomes of a hyperdiverse lineage of mushroom-forming fungi.</title>
        <authorList>
            <person name="Looney B."/>
            <person name="Miyauchi S."/>
            <person name="Morin E."/>
            <person name="Drula E."/>
            <person name="Courty P.E."/>
            <person name="Kohler A."/>
            <person name="Kuo A."/>
            <person name="LaButti K."/>
            <person name="Pangilinan J."/>
            <person name="Lipzen A."/>
            <person name="Riley R."/>
            <person name="Andreopoulos W."/>
            <person name="He G."/>
            <person name="Johnson J."/>
            <person name="Nolan M."/>
            <person name="Tritt A."/>
            <person name="Barry K.W."/>
            <person name="Grigoriev I.V."/>
            <person name="Nagy L.G."/>
            <person name="Hibbett D."/>
            <person name="Henrissat B."/>
            <person name="Matheny P.B."/>
            <person name="Labbe J."/>
            <person name="Martin F.M."/>
        </authorList>
    </citation>
    <scope>NUCLEOTIDE SEQUENCE</scope>
    <source>
        <strain evidence="5">BPL690</strain>
    </source>
</reference>
<evidence type="ECO:0000313" key="6">
    <source>
        <dbReference type="Proteomes" id="UP001203297"/>
    </source>
</evidence>
<sequence>MDILQTPPLSQPRRRSVDVGGLSLALGSQGLGQGWVGWNETEIDREEQQLLFAELLSDMYNHTHTVINAHERSCPIEVSLQRRAELIRSLDNWHFEPHKLPEHEVLYCSLVIFEALFRLDGLLTLIPVSIDQVRDLLFNMRHVYRHQNQYHNFEHALDVLQAIHVFLSSAGRVPPASILLESDTRTWRPRQSAGKPALVHFLTPADLFCLYVASIGHDVGHPGVTNIFMKNAQAPLSSLYDHNSPLEQLHYTLLLHILRRQGFGFLLDNSNTVPHFRKLLAETVLATDMRVHSQFMERFQRIVEGAEADHWTKRVLVCQALIKAADISNPCRPINVSQHWASALQGEWTSQATLERHLHMIPSVKEEFDPLSEAKSQVWFIETFAKPLFDLTASGIPETAKYASHCIENLALWKARVLTLSSRDNGPGPSHRSFSPPQAPEDFVSAFPMALPASFRLGVDQSDRSSVHDWASISVSSAPVLTDTDSSRASSPTHIAEALNSTVSPPLCITSTSTTSSISSLSPSVTSTSHSVGLSEVPSTHPAIRAAYKVSVRKKPSFHRYSWSPAYLTYQPGERWLSSPVKALTASPLPHSLTPILELNQAILTTICMYTCITHPR</sequence>
<dbReference type="InterPro" id="IPR036971">
    <property type="entry name" value="PDEase_catalytic_dom_sf"/>
</dbReference>
<dbReference type="SMART" id="SM00471">
    <property type="entry name" value="HDc"/>
    <property type="match status" value="1"/>
</dbReference>
<evidence type="ECO:0000313" key="5">
    <source>
        <dbReference type="EMBL" id="KAI0300161.1"/>
    </source>
</evidence>
<dbReference type="GO" id="GO:0004114">
    <property type="term" value="F:3',5'-cyclic-nucleotide phosphodiesterase activity"/>
    <property type="evidence" value="ECO:0007669"/>
    <property type="project" value="InterPro"/>
</dbReference>
<dbReference type="AlphaFoldDB" id="A0AAD4M5A3"/>
<dbReference type="PANTHER" id="PTHR11347">
    <property type="entry name" value="CYCLIC NUCLEOTIDE PHOSPHODIESTERASE"/>
    <property type="match status" value="1"/>
</dbReference>
<protein>
    <recommendedName>
        <fullName evidence="3">Phosphodiesterase</fullName>
        <ecNumber evidence="3">3.1.4.-</ecNumber>
    </recommendedName>
</protein>
<dbReference type="GO" id="GO:0007165">
    <property type="term" value="P:signal transduction"/>
    <property type="evidence" value="ECO:0007669"/>
    <property type="project" value="InterPro"/>
</dbReference>
<organism evidence="5 6">
    <name type="scientific">Multifurca ochricompacta</name>
    <dbReference type="NCBI Taxonomy" id="376703"/>
    <lineage>
        <taxon>Eukaryota</taxon>
        <taxon>Fungi</taxon>
        <taxon>Dikarya</taxon>
        <taxon>Basidiomycota</taxon>
        <taxon>Agaricomycotina</taxon>
        <taxon>Agaricomycetes</taxon>
        <taxon>Russulales</taxon>
        <taxon>Russulaceae</taxon>
        <taxon>Multifurca</taxon>
    </lineage>
</organism>
<dbReference type="EMBL" id="WTXG01000019">
    <property type="protein sequence ID" value="KAI0300161.1"/>
    <property type="molecule type" value="Genomic_DNA"/>
</dbReference>
<evidence type="ECO:0000259" key="4">
    <source>
        <dbReference type="PROSITE" id="PS51845"/>
    </source>
</evidence>
<dbReference type="PROSITE" id="PS00126">
    <property type="entry name" value="PDEASE_I_1"/>
    <property type="match status" value="1"/>
</dbReference>
<keyword evidence="1 3" id="KW-0479">Metal-binding</keyword>
<dbReference type="CDD" id="cd00077">
    <property type="entry name" value="HDc"/>
    <property type="match status" value="1"/>
</dbReference>
<dbReference type="Gene3D" id="1.10.1300.10">
    <property type="entry name" value="3'5'-cyclic nucleotide phosphodiesterase, catalytic domain"/>
    <property type="match status" value="1"/>
</dbReference>
<keyword evidence="2 3" id="KW-0378">Hydrolase</keyword>
<dbReference type="PROSITE" id="PS51845">
    <property type="entry name" value="PDEASE_I_2"/>
    <property type="match status" value="1"/>
</dbReference>
<dbReference type="Pfam" id="PF00233">
    <property type="entry name" value="PDEase_I"/>
    <property type="match status" value="1"/>
</dbReference>
<dbReference type="GO" id="GO:0046872">
    <property type="term" value="F:metal ion binding"/>
    <property type="evidence" value="ECO:0007669"/>
    <property type="project" value="UniProtKB-KW"/>
</dbReference>
<comment type="similarity">
    <text evidence="3">Belongs to the cyclic nucleotide phosphodiesterase family.</text>
</comment>
<evidence type="ECO:0000256" key="1">
    <source>
        <dbReference type="ARBA" id="ARBA00022723"/>
    </source>
</evidence>
<dbReference type="EC" id="3.1.4.-" evidence="3"/>